<name>A0AAD3HKY1_9CHLO</name>
<sequence>MNFLASTRLSADGASTSGPCLIKEGDCVIVYEGVNSMKAVYITAKGRFENRFGVFKHQSWIGKPFGIKVTADAGGGGWVYLLRPTPELWTQVLRHRTQILYLADISMIVMQLDLRPGSVVLESGTGSGSLTHSLVRAVAPTGHVHTFEFHAGRAEDAAAEFKQHGLSQLVTVRQRNIEEQGFLETLHGAADAIFLDLPGPHKVVPSAAACLRPNGRFCAFSPCIEQVQKTAEALSAAGFTDIITYECLLREYEVHRETLATTIQLAEGPAPKRPRPNPAHAKPAEPVAQAAEATAAAAEDASKQDASEAAPSAEPAAPAAGAEAQVASEGAQGETAEAAGSGTGGDVAGSSGETGAATGAEGEAQPGSDARQQEGQQQQQQRAQGRQQGGLRSGPATMTRIVSFRPAMEARGHTGYLLFARKFVCG</sequence>
<feature type="region of interest" description="Disordered" evidence="8">
    <location>
        <begin position="263"/>
        <end position="396"/>
    </location>
</feature>
<dbReference type="AlphaFoldDB" id="A0AAD3HKY1"/>
<keyword evidence="4" id="KW-0808">Transferase</keyword>
<keyword evidence="3" id="KW-0489">Methyltransferase</keyword>
<dbReference type="GO" id="GO:0005634">
    <property type="term" value="C:nucleus"/>
    <property type="evidence" value="ECO:0007669"/>
    <property type="project" value="UniProtKB-SubCell"/>
</dbReference>
<feature type="compositionally biased region" description="Low complexity" evidence="8">
    <location>
        <begin position="279"/>
        <end position="299"/>
    </location>
</feature>
<dbReference type="EC" id="2.1.1.220" evidence="2"/>
<keyword evidence="11" id="KW-1185">Reference proteome</keyword>
<evidence type="ECO:0000256" key="7">
    <source>
        <dbReference type="ARBA" id="ARBA00023242"/>
    </source>
</evidence>
<evidence type="ECO:0000256" key="4">
    <source>
        <dbReference type="ARBA" id="ARBA00022679"/>
    </source>
</evidence>
<protein>
    <recommendedName>
        <fullName evidence="2">tRNA (adenine(58)-N(1))-methyltransferase</fullName>
        <ecNumber evidence="2">2.1.1.220</ecNumber>
    </recommendedName>
</protein>
<evidence type="ECO:0000256" key="3">
    <source>
        <dbReference type="ARBA" id="ARBA00022603"/>
    </source>
</evidence>
<evidence type="ECO:0000256" key="1">
    <source>
        <dbReference type="ARBA" id="ARBA00004123"/>
    </source>
</evidence>
<evidence type="ECO:0000256" key="2">
    <source>
        <dbReference type="ARBA" id="ARBA00012796"/>
    </source>
</evidence>
<comment type="subcellular location">
    <subcellularLocation>
        <location evidence="1">Nucleus</location>
    </subcellularLocation>
</comment>
<evidence type="ECO:0000256" key="8">
    <source>
        <dbReference type="SAM" id="MobiDB-lite"/>
    </source>
</evidence>
<evidence type="ECO:0000313" key="10">
    <source>
        <dbReference type="EMBL" id="GFR44542.1"/>
    </source>
</evidence>
<feature type="compositionally biased region" description="Low complexity" evidence="8">
    <location>
        <begin position="373"/>
        <end position="386"/>
    </location>
</feature>
<dbReference type="PANTHER" id="PTHR12133:SF2">
    <property type="entry name" value="TRNA (ADENINE(58)-N(1))-METHYLTRANSFERASE CATALYTIC SUBUNIT TRMT61A"/>
    <property type="match status" value="1"/>
</dbReference>
<accession>A0AAD3HKY1</accession>
<dbReference type="PANTHER" id="PTHR12133">
    <property type="entry name" value="TRNA (ADENINE(58)-N(1))-METHYLTRANSFERASE"/>
    <property type="match status" value="1"/>
</dbReference>
<dbReference type="Pfam" id="PF08704">
    <property type="entry name" value="GCD14"/>
    <property type="match status" value="1"/>
</dbReference>
<dbReference type="Gene3D" id="3.10.330.20">
    <property type="match status" value="1"/>
</dbReference>
<evidence type="ECO:0000256" key="6">
    <source>
        <dbReference type="ARBA" id="ARBA00022694"/>
    </source>
</evidence>
<dbReference type="GO" id="GO:0030488">
    <property type="term" value="P:tRNA methylation"/>
    <property type="evidence" value="ECO:0007669"/>
    <property type="project" value="InterPro"/>
</dbReference>
<dbReference type="EMBL" id="BMAR01000008">
    <property type="protein sequence ID" value="GFR44542.1"/>
    <property type="molecule type" value="Genomic_DNA"/>
</dbReference>
<dbReference type="InterPro" id="IPR029063">
    <property type="entry name" value="SAM-dependent_MTases_sf"/>
</dbReference>
<comment type="caution">
    <text evidence="10">The sequence shown here is derived from an EMBL/GenBank/DDBJ whole genome shotgun (WGS) entry which is preliminary data.</text>
</comment>
<feature type="compositionally biased region" description="Low complexity" evidence="8">
    <location>
        <begin position="348"/>
        <end position="364"/>
    </location>
</feature>
<dbReference type="Gene3D" id="3.40.50.150">
    <property type="entry name" value="Vaccinia Virus protein VP39"/>
    <property type="match status" value="1"/>
</dbReference>
<dbReference type="GO" id="GO:0160107">
    <property type="term" value="F:tRNA (adenine(58)-N1)-methyltransferase activity"/>
    <property type="evidence" value="ECO:0007669"/>
    <property type="project" value="UniProtKB-EC"/>
</dbReference>
<organism evidence="10 11">
    <name type="scientific">Astrephomene gubernaculifera</name>
    <dbReference type="NCBI Taxonomy" id="47775"/>
    <lineage>
        <taxon>Eukaryota</taxon>
        <taxon>Viridiplantae</taxon>
        <taxon>Chlorophyta</taxon>
        <taxon>core chlorophytes</taxon>
        <taxon>Chlorophyceae</taxon>
        <taxon>CS clade</taxon>
        <taxon>Chlamydomonadales</taxon>
        <taxon>Astrephomenaceae</taxon>
        <taxon>Astrephomene</taxon>
    </lineage>
</organism>
<keyword evidence="5" id="KW-0949">S-adenosyl-L-methionine</keyword>
<dbReference type="Proteomes" id="UP001054857">
    <property type="component" value="Unassembled WGS sequence"/>
</dbReference>
<keyword evidence="7" id="KW-0539">Nucleus</keyword>
<dbReference type="InterPro" id="IPR049470">
    <property type="entry name" value="TRM61_C"/>
</dbReference>
<evidence type="ECO:0000256" key="5">
    <source>
        <dbReference type="ARBA" id="ARBA00022691"/>
    </source>
</evidence>
<dbReference type="SUPFAM" id="SSF53335">
    <property type="entry name" value="S-adenosyl-L-methionine-dependent methyltransferases"/>
    <property type="match status" value="1"/>
</dbReference>
<dbReference type="GO" id="GO:0031515">
    <property type="term" value="C:tRNA (m1A) methyltransferase complex"/>
    <property type="evidence" value="ECO:0007669"/>
    <property type="project" value="InterPro"/>
</dbReference>
<gene>
    <name evidence="10" type="ORF">Agub_g5813</name>
</gene>
<feature type="compositionally biased region" description="Low complexity" evidence="8">
    <location>
        <begin position="307"/>
        <end position="340"/>
    </location>
</feature>
<feature type="domain" description="tRNA (adenine(58)-N(1))-methyltransferase catalytic subunit TRM61 C-terminal" evidence="9">
    <location>
        <begin position="77"/>
        <end position="267"/>
    </location>
</feature>
<keyword evidence="6" id="KW-0819">tRNA processing</keyword>
<evidence type="ECO:0000259" key="9">
    <source>
        <dbReference type="Pfam" id="PF08704"/>
    </source>
</evidence>
<dbReference type="InterPro" id="IPR014816">
    <property type="entry name" value="tRNA_MeTrfase_Gcd14"/>
</dbReference>
<proteinExistence type="predicted"/>
<evidence type="ECO:0000313" key="11">
    <source>
        <dbReference type="Proteomes" id="UP001054857"/>
    </source>
</evidence>
<reference evidence="10 11" key="1">
    <citation type="journal article" date="2021" name="Sci. Rep.">
        <title>Genome sequencing of the multicellular alga Astrephomene provides insights into convergent evolution of germ-soma differentiation.</title>
        <authorList>
            <person name="Yamashita S."/>
            <person name="Yamamoto K."/>
            <person name="Matsuzaki R."/>
            <person name="Suzuki S."/>
            <person name="Yamaguchi H."/>
            <person name="Hirooka S."/>
            <person name="Minakuchi Y."/>
            <person name="Miyagishima S."/>
            <person name="Kawachi M."/>
            <person name="Toyoda A."/>
            <person name="Nozaki H."/>
        </authorList>
    </citation>
    <scope>NUCLEOTIDE SEQUENCE [LARGE SCALE GENOMIC DNA]</scope>
    <source>
        <strain evidence="10 11">NIES-4017</strain>
    </source>
</reference>
<dbReference type="PROSITE" id="PS51620">
    <property type="entry name" value="SAM_TRM61"/>
    <property type="match status" value="1"/>
</dbReference>